<reference evidence="1" key="1">
    <citation type="submission" date="2014-09" db="EMBL/GenBank/DDBJ databases">
        <authorList>
            <person name="Magalhaes I.L.F."/>
            <person name="Oliveira U."/>
            <person name="Santos F.R."/>
            <person name="Vidigal T.H.D.A."/>
            <person name="Brescovit A.D."/>
            <person name="Santos A.J."/>
        </authorList>
    </citation>
    <scope>NUCLEOTIDE SEQUENCE</scope>
    <source>
        <tissue evidence="1">Shoot tissue taken approximately 20 cm above the soil surface</tissue>
    </source>
</reference>
<accession>A0A0A9GP97</accession>
<organism evidence="1">
    <name type="scientific">Arundo donax</name>
    <name type="common">Giant reed</name>
    <name type="synonym">Donax arundinaceus</name>
    <dbReference type="NCBI Taxonomy" id="35708"/>
    <lineage>
        <taxon>Eukaryota</taxon>
        <taxon>Viridiplantae</taxon>
        <taxon>Streptophyta</taxon>
        <taxon>Embryophyta</taxon>
        <taxon>Tracheophyta</taxon>
        <taxon>Spermatophyta</taxon>
        <taxon>Magnoliopsida</taxon>
        <taxon>Liliopsida</taxon>
        <taxon>Poales</taxon>
        <taxon>Poaceae</taxon>
        <taxon>PACMAD clade</taxon>
        <taxon>Arundinoideae</taxon>
        <taxon>Arundineae</taxon>
        <taxon>Arundo</taxon>
    </lineage>
</organism>
<sequence>MLETPSVFVSPASYPNRVLEHNVHCQ</sequence>
<reference evidence="1" key="2">
    <citation type="journal article" date="2015" name="Data Brief">
        <title>Shoot transcriptome of the giant reed, Arundo donax.</title>
        <authorList>
            <person name="Barrero R.A."/>
            <person name="Guerrero F.D."/>
            <person name="Moolhuijzen P."/>
            <person name="Goolsby J.A."/>
            <person name="Tidwell J."/>
            <person name="Bellgard S.E."/>
            <person name="Bellgard M.I."/>
        </authorList>
    </citation>
    <scope>NUCLEOTIDE SEQUENCE</scope>
    <source>
        <tissue evidence="1">Shoot tissue taken approximately 20 cm above the soil surface</tissue>
    </source>
</reference>
<dbReference type="AlphaFoldDB" id="A0A0A9GP97"/>
<evidence type="ECO:0000313" key="1">
    <source>
        <dbReference type="EMBL" id="JAE26965.1"/>
    </source>
</evidence>
<protein>
    <submittedName>
        <fullName evidence="1">Uncharacterized protein</fullName>
    </submittedName>
</protein>
<name>A0A0A9GP97_ARUDO</name>
<dbReference type="EMBL" id="GBRH01170931">
    <property type="protein sequence ID" value="JAE26965.1"/>
    <property type="molecule type" value="Transcribed_RNA"/>
</dbReference>
<proteinExistence type="predicted"/>